<proteinExistence type="predicted"/>
<reference evidence="1 2" key="1">
    <citation type="journal article" date="2019" name="Nat. Plants">
        <title>Genome sequencing of Musa balbisiana reveals subgenome evolution and function divergence in polyploid bananas.</title>
        <authorList>
            <person name="Yao X."/>
        </authorList>
    </citation>
    <scope>NUCLEOTIDE SEQUENCE [LARGE SCALE GENOMIC DNA]</scope>
    <source>
        <strain evidence="2">cv. DH-PKW</strain>
        <tissue evidence="1">Leaves</tissue>
    </source>
</reference>
<gene>
    <name evidence="1" type="ORF">C4D60_Mb04t02410</name>
</gene>
<organism evidence="1 2">
    <name type="scientific">Musa balbisiana</name>
    <name type="common">Banana</name>
    <dbReference type="NCBI Taxonomy" id="52838"/>
    <lineage>
        <taxon>Eukaryota</taxon>
        <taxon>Viridiplantae</taxon>
        <taxon>Streptophyta</taxon>
        <taxon>Embryophyta</taxon>
        <taxon>Tracheophyta</taxon>
        <taxon>Spermatophyta</taxon>
        <taxon>Magnoliopsida</taxon>
        <taxon>Liliopsida</taxon>
        <taxon>Zingiberales</taxon>
        <taxon>Musaceae</taxon>
        <taxon>Musa</taxon>
    </lineage>
</organism>
<keyword evidence="2" id="KW-1185">Reference proteome</keyword>
<sequence length="123" mass="13418">MNPHPDLSSFDYRIPQQTAVNVVTFRLLAIASDRVPSSCDFDSPPSSQISSSKQIFVSHSAFWPIPFLSPLHGFRIYSGSIDTLALHPGRSNGGTTALSLSQHFIQSGAVLVIQKSIFFGRRG</sequence>
<evidence type="ECO:0000313" key="1">
    <source>
        <dbReference type="EMBL" id="THU71531.1"/>
    </source>
</evidence>
<protein>
    <submittedName>
        <fullName evidence="1">Uncharacterized protein</fullName>
    </submittedName>
</protein>
<dbReference type="EMBL" id="PYDT01000001">
    <property type="protein sequence ID" value="THU71531.1"/>
    <property type="molecule type" value="Genomic_DNA"/>
</dbReference>
<dbReference type="Proteomes" id="UP000317650">
    <property type="component" value="Chromosome 4"/>
</dbReference>
<accession>A0A4S8K932</accession>
<dbReference type="AlphaFoldDB" id="A0A4S8K932"/>
<comment type="caution">
    <text evidence="1">The sequence shown here is derived from an EMBL/GenBank/DDBJ whole genome shotgun (WGS) entry which is preliminary data.</text>
</comment>
<evidence type="ECO:0000313" key="2">
    <source>
        <dbReference type="Proteomes" id="UP000317650"/>
    </source>
</evidence>
<name>A0A4S8K932_MUSBA</name>